<dbReference type="GO" id="GO:0015079">
    <property type="term" value="F:potassium ion transmembrane transporter activity"/>
    <property type="evidence" value="ECO:0007669"/>
    <property type="project" value="InterPro"/>
</dbReference>
<comment type="caution">
    <text evidence="3">The sequence shown here is derived from an EMBL/GenBank/DDBJ whole genome shotgun (WGS) entry which is preliminary data.</text>
</comment>
<dbReference type="Pfam" id="PF16944">
    <property type="entry name" value="KCH"/>
    <property type="match status" value="1"/>
</dbReference>
<evidence type="ECO:0000313" key="4">
    <source>
        <dbReference type="Proteomes" id="UP001176521"/>
    </source>
</evidence>
<dbReference type="GO" id="GO:0005886">
    <property type="term" value="C:plasma membrane"/>
    <property type="evidence" value="ECO:0007669"/>
    <property type="project" value="InterPro"/>
</dbReference>
<feature type="region of interest" description="Disordered" evidence="1">
    <location>
        <begin position="524"/>
        <end position="578"/>
    </location>
</feature>
<dbReference type="PANTHER" id="PTHR36424">
    <property type="entry name" value="PHEROMONE-REGULATED MEMBRANE PROTEIN 6"/>
    <property type="match status" value="1"/>
</dbReference>
<feature type="compositionally biased region" description="Low complexity" evidence="1">
    <location>
        <begin position="524"/>
        <end position="542"/>
    </location>
</feature>
<dbReference type="InterPro" id="IPR031606">
    <property type="entry name" value="Kch1/2"/>
</dbReference>
<evidence type="ECO:0000256" key="2">
    <source>
        <dbReference type="SAM" id="Phobius"/>
    </source>
</evidence>
<sequence>MGCCGGSADWKREEVLDHKFDFIDVRDYRDNGMMAQLKYTLLYANMAKSVAVYLADIYTAITLIVMGHLSGPLYSEVATEHSPLSVSVEYTRWIFTGCIIFSFLLLAYEAHKARAIVRSRDISYAYTNVMANNWYSLNSYDHFCFFQQINDSKKRKDEFAFFIFFTFKGWKRLLVADGPRQVINAFVLFSVAASNDFTSDVYQYYKGNILTGVLLLTMIFTVVVFAASAFLLAVAALMYIPLIMYIKGNLKEYCCHKIDKRISELVRRKKKSRMARQVARAKKEAEGDYSHLMNKKGEMVGRAIPQPTLPNVEVDLYSDSGSTLNGPGALGGGGPGPGYAGSIAGTDKGFGGGGPGGMAMAHDASYNDAFSSSSNSNGKHGGQQYAKDDYAYGHHGQQLADNMTPTGLEYQHQVPGQGVGAYAVGYGQQEHGQMLDDGYGGRGTPVPMLGGGGGGGGGVHDVLHHYHESGMGLGPGGGVDGNGGYILDQDQGQQAYYGQNQGHEHQVQQQQQQQHQHLDYYAQDGYAQDGGQPGQGQTPAYAYYQHGHQDSVYSTPGGGSVAGQQPQQPQQYAHHPPY</sequence>
<feature type="transmembrane region" description="Helical" evidence="2">
    <location>
        <begin position="90"/>
        <end position="108"/>
    </location>
</feature>
<organism evidence="3 4">
    <name type="scientific">Tilletia horrida</name>
    <dbReference type="NCBI Taxonomy" id="155126"/>
    <lineage>
        <taxon>Eukaryota</taxon>
        <taxon>Fungi</taxon>
        <taxon>Dikarya</taxon>
        <taxon>Basidiomycota</taxon>
        <taxon>Ustilaginomycotina</taxon>
        <taxon>Exobasidiomycetes</taxon>
        <taxon>Tilletiales</taxon>
        <taxon>Tilletiaceae</taxon>
        <taxon>Tilletia</taxon>
    </lineage>
</organism>
<gene>
    <name evidence="3" type="primary">KCH1</name>
    <name evidence="3" type="ORF">OC842_007196</name>
</gene>
<proteinExistence type="predicted"/>
<keyword evidence="2" id="KW-0472">Membrane</keyword>
<accession>A0AAN6G462</accession>
<evidence type="ECO:0000313" key="3">
    <source>
        <dbReference type="EMBL" id="KAK0520144.1"/>
    </source>
</evidence>
<name>A0AAN6G462_9BASI</name>
<keyword evidence="2" id="KW-1133">Transmembrane helix</keyword>
<dbReference type="EMBL" id="JAPDMQ010000840">
    <property type="protein sequence ID" value="KAK0520144.1"/>
    <property type="molecule type" value="Genomic_DNA"/>
</dbReference>
<keyword evidence="4" id="KW-1185">Reference proteome</keyword>
<reference evidence="3" key="1">
    <citation type="journal article" date="2023" name="PhytoFront">
        <title>Draft Genome Resources of Seven Strains of Tilletia horrida, Causal Agent of Kernel Smut of Rice.</title>
        <authorList>
            <person name="Khanal S."/>
            <person name="Antony Babu S."/>
            <person name="Zhou X.G."/>
        </authorList>
    </citation>
    <scope>NUCLEOTIDE SEQUENCE</scope>
    <source>
        <strain evidence="3">TX3</strain>
    </source>
</reference>
<feature type="transmembrane region" description="Helical" evidence="2">
    <location>
        <begin position="50"/>
        <end position="70"/>
    </location>
</feature>
<dbReference type="AlphaFoldDB" id="A0AAN6G462"/>
<evidence type="ECO:0000256" key="1">
    <source>
        <dbReference type="SAM" id="MobiDB-lite"/>
    </source>
</evidence>
<dbReference type="PANTHER" id="PTHR36424:SF1">
    <property type="entry name" value="LOW AFFINITY K(+) TRANSPORTER 1-RELATED"/>
    <property type="match status" value="1"/>
</dbReference>
<dbReference type="Proteomes" id="UP001176521">
    <property type="component" value="Unassembled WGS sequence"/>
</dbReference>
<protein>
    <submittedName>
        <fullName evidence="3">Potassium transporter</fullName>
    </submittedName>
</protein>
<feature type="transmembrane region" description="Helical" evidence="2">
    <location>
        <begin position="213"/>
        <end position="246"/>
    </location>
</feature>
<keyword evidence="2" id="KW-0812">Transmembrane</keyword>